<evidence type="ECO:0000256" key="1">
    <source>
        <dbReference type="ARBA" id="ARBA00023015"/>
    </source>
</evidence>
<dbReference type="InterPro" id="IPR036390">
    <property type="entry name" value="WH_DNA-bd_sf"/>
</dbReference>
<organism evidence="5 6">
    <name type="scientific">Noviherbaspirillum galbum</name>
    <dbReference type="NCBI Taxonomy" id="2709383"/>
    <lineage>
        <taxon>Bacteria</taxon>
        <taxon>Pseudomonadati</taxon>
        <taxon>Pseudomonadota</taxon>
        <taxon>Betaproteobacteria</taxon>
        <taxon>Burkholderiales</taxon>
        <taxon>Oxalobacteraceae</taxon>
        <taxon>Noviherbaspirillum</taxon>
    </lineage>
</organism>
<protein>
    <submittedName>
        <fullName evidence="5">Lrp/AsnC family transcriptional regulator</fullName>
    </submittedName>
</protein>
<dbReference type="GO" id="GO:0043565">
    <property type="term" value="F:sequence-specific DNA binding"/>
    <property type="evidence" value="ECO:0007669"/>
    <property type="project" value="InterPro"/>
</dbReference>
<dbReference type="Gene3D" id="3.30.70.920">
    <property type="match status" value="1"/>
</dbReference>
<gene>
    <name evidence="5" type="ORF">G3574_11745</name>
</gene>
<dbReference type="PANTHER" id="PTHR30154:SF46">
    <property type="entry name" value="TRANSCRIPTIONAL REGULATORY PROTEIN"/>
    <property type="match status" value="1"/>
</dbReference>
<keyword evidence="2" id="KW-0238">DNA-binding</keyword>
<dbReference type="SMART" id="SM00344">
    <property type="entry name" value="HTH_ASNC"/>
    <property type="match status" value="1"/>
</dbReference>
<reference evidence="5 6" key="1">
    <citation type="submission" date="2020-02" db="EMBL/GenBank/DDBJ databases">
        <authorList>
            <person name="Kim M.K."/>
        </authorList>
    </citation>
    <scope>NUCLEOTIDE SEQUENCE [LARGE SCALE GENOMIC DNA]</scope>
    <source>
        <strain evidence="5 6">17J57-3</strain>
    </source>
</reference>
<dbReference type="GO" id="GO:0005829">
    <property type="term" value="C:cytosol"/>
    <property type="evidence" value="ECO:0007669"/>
    <property type="project" value="TreeGrafter"/>
</dbReference>
<evidence type="ECO:0000256" key="3">
    <source>
        <dbReference type="ARBA" id="ARBA00023163"/>
    </source>
</evidence>
<dbReference type="InterPro" id="IPR000485">
    <property type="entry name" value="AsnC-type_HTH_dom"/>
</dbReference>
<dbReference type="RefSeq" id="WP_163963258.1">
    <property type="nucleotide sequence ID" value="NZ_JAAIVB010000037.1"/>
</dbReference>
<accession>A0A6B3SLP2</accession>
<dbReference type="SUPFAM" id="SSF54909">
    <property type="entry name" value="Dimeric alpha+beta barrel"/>
    <property type="match status" value="1"/>
</dbReference>
<evidence type="ECO:0000313" key="6">
    <source>
        <dbReference type="Proteomes" id="UP000482155"/>
    </source>
</evidence>
<dbReference type="InterPro" id="IPR011008">
    <property type="entry name" value="Dimeric_a/b-barrel"/>
</dbReference>
<keyword evidence="6" id="KW-1185">Reference proteome</keyword>
<dbReference type="FunFam" id="1.10.10.10:FF:000186">
    <property type="entry name" value="AsnC family transcriptional regulator"/>
    <property type="match status" value="1"/>
</dbReference>
<dbReference type="Gene3D" id="1.10.10.10">
    <property type="entry name" value="Winged helix-like DNA-binding domain superfamily/Winged helix DNA-binding domain"/>
    <property type="match status" value="1"/>
</dbReference>
<dbReference type="InterPro" id="IPR019888">
    <property type="entry name" value="Tscrpt_reg_AsnC-like"/>
</dbReference>
<dbReference type="InterPro" id="IPR011991">
    <property type="entry name" value="ArsR-like_HTH"/>
</dbReference>
<evidence type="ECO:0000259" key="4">
    <source>
        <dbReference type="PROSITE" id="PS50956"/>
    </source>
</evidence>
<dbReference type="CDD" id="cd00090">
    <property type="entry name" value="HTH_ARSR"/>
    <property type="match status" value="1"/>
</dbReference>
<dbReference type="Pfam" id="PF01037">
    <property type="entry name" value="AsnC_trans_reg"/>
    <property type="match status" value="1"/>
</dbReference>
<dbReference type="PANTHER" id="PTHR30154">
    <property type="entry name" value="LEUCINE-RESPONSIVE REGULATORY PROTEIN"/>
    <property type="match status" value="1"/>
</dbReference>
<dbReference type="InterPro" id="IPR019887">
    <property type="entry name" value="Tscrpt_reg_AsnC/Lrp_C"/>
</dbReference>
<dbReference type="PROSITE" id="PS50956">
    <property type="entry name" value="HTH_ASNC_2"/>
    <property type="match status" value="1"/>
</dbReference>
<dbReference type="GO" id="GO:0043200">
    <property type="term" value="P:response to amino acid"/>
    <property type="evidence" value="ECO:0007669"/>
    <property type="project" value="TreeGrafter"/>
</dbReference>
<proteinExistence type="predicted"/>
<feature type="domain" description="HTH asnC-type" evidence="4">
    <location>
        <begin position="3"/>
        <end position="64"/>
    </location>
</feature>
<name>A0A6B3SLP2_9BURK</name>
<dbReference type="InterPro" id="IPR036388">
    <property type="entry name" value="WH-like_DNA-bd_sf"/>
</dbReference>
<dbReference type="AlphaFoldDB" id="A0A6B3SLP2"/>
<dbReference type="EMBL" id="JAAIVB010000037">
    <property type="protein sequence ID" value="NEX61754.1"/>
    <property type="molecule type" value="Genomic_DNA"/>
</dbReference>
<evidence type="ECO:0000313" key="5">
    <source>
        <dbReference type="EMBL" id="NEX61754.1"/>
    </source>
</evidence>
<evidence type="ECO:0000256" key="2">
    <source>
        <dbReference type="ARBA" id="ARBA00023125"/>
    </source>
</evidence>
<keyword evidence="3" id="KW-0804">Transcription</keyword>
<dbReference type="SUPFAM" id="SSF46785">
    <property type="entry name" value="Winged helix' DNA-binding domain"/>
    <property type="match status" value="1"/>
</dbReference>
<keyword evidence="1" id="KW-0805">Transcription regulation</keyword>
<comment type="caution">
    <text evidence="5">The sequence shown here is derived from an EMBL/GenBank/DDBJ whole genome shotgun (WGS) entry which is preliminary data.</text>
</comment>
<dbReference type="PRINTS" id="PR00033">
    <property type="entry name" value="HTHASNC"/>
</dbReference>
<dbReference type="Pfam" id="PF13412">
    <property type="entry name" value="HTH_24"/>
    <property type="match status" value="1"/>
</dbReference>
<sequence>MPLDAIDLNILQFLQQDGRMSNIELAERVHLSPSACLRRVKLLEESGLIRQYCAVLDPAALGLEVDAFVQVTMRRDVEQWHESFSAAVQQWPEVAGSYIITGEANYLLRVRARSLKHFSAFVLEKLYKTKGVLDIRSNIVLQTIKDTQQISLSLVQDQKMNILDAN</sequence>
<dbReference type="Proteomes" id="UP000482155">
    <property type="component" value="Unassembled WGS sequence"/>
</dbReference>
<dbReference type="GO" id="GO:0006355">
    <property type="term" value="P:regulation of DNA-templated transcription"/>
    <property type="evidence" value="ECO:0007669"/>
    <property type="project" value="UniProtKB-ARBA"/>
</dbReference>